<keyword evidence="9" id="KW-0106">Calcium</keyword>
<dbReference type="Pfam" id="PF00413">
    <property type="entry name" value="Peptidase_M10"/>
    <property type="match status" value="1"/>
</dbReference>
<keyword evidence="5 8" id="KW-0862">Zinc</keyword>
<feature type="binding site" evidence="9">
    <location>
        <position position="208"/>
    </location>
    <ligand>
        <name>Zn(2+)</name>
        <dbReference type="ChEBI" id="CHEBI:29105"/>
        <label>1</label>
    </ligand>
</feature>
<feature type="binding site" evidence="9">
    <location>
        <position position="276"/>
    </location>
    <ligand>
        <name>Zn(2+)</name>
        <dbReference type="ChEBI" id="CHEBI:29105"/>
        <label>2</label>
        <note>catalytic</note>
    </ligand>
</feature>
<evidence type="ECO:0000256" key="8">
    <source>
        <dbReference type="PIRSR" id="PIRSR001191-2"/>
    </source>
</evidence>
<evidence type="ECO:0000256" key="1">
    <source>
        <dbReference type="ARBA" id="ARBA00010370"/>
    </source>
</evidence>
<feature type="binding site" evidence="9">
    <location>
        <position position="206"/>
    </location>
    <ligand>
        <name>Zn(2+)</name>
        <dbReference type="ChEBI" id="CHEBI:29105"/>
        <label>1</label>
    </ligand>
</feature>
<feature type="repeat" description="Hemopexin" evidence="10">
    <location>
        <begin position="445"/>
        <end position="494"/>
    </location>
</feature>
<evidence type="ECO:0000256" key="6">
    <source>
        <dbReference type="ARBA" id="ARBA00023049"/>
    </source>
</evidence>
<dbReference type="GeneID" id="119728336"/>
<dbReference type="GO" id="GO:0005615">
    <property type="term" value="C:extracellular space"/>
    <property type="evidence" value="ECO:0007669"/>
    <property type="project" value="TreeGrafter"/>
</dbReference>
<reference evidence="14" key="1">
    <citation type="submission" date="2022-11" db="UniProtKB">
        <authorList>
            <consortium name="EnsemblMetazoa"/>
        </authorList>
    </citation>
    <scope>IDENTIFICATION</scope>
</reference>
<organism evidence="14 15">
    <name type="scientific">Patiria miniata</name>
    <name type="common">Bat star</name>
    <name type="synonym">Asterina miniata</name>
    <dbReference type="NCBI Taxonomy" id="46514"/>
    <lineage>
        <taxon>Eukaryota</taxon>
        <taxon>Metazoa</taxon>
        <taxon>Echinodermata</taxon>
        <taxon>Eleutherozoa</taxon>
        <taxon>Asterozoa</taxon>
        <taxon>Asteroidea</taxon>
        <taxon>Valvatacea</taxon>
        <taxon>Valvatida</taxon>
        <taxon>Asterinidae</taxon>
        <taxon>Patiria</taxon>
    </lineage>
</organism>
<feature type="binding site" evidence="9">
    <location>
        <position position="451"/>
    </location>
    <ligand>
        <name>Ca(2+)</name>
        <dbReference type="ChEBI" id="CHEBI:29108"/>
        <label>5</label>
    </ligand>
</feature>
<evidence type="ECO:0000313" key="15">
    <source>
        <dbReference type="Proteomes" id="UP000887568"/>
    </source>
</evidence>
<feature type="active site" evidence="7">
    <location>
        <position position="259"/>
    </location>
</feature>
<dbReference type="InterPro" id="IPR002477">
    <property type="entry name" value="Peptidoglycan-bd-like"/>
</dbReference>
<dbReference type="Gene3D" id="2.110.10.10">
    <property type="entry name" value="Hemopexin-like domain"/>
    <property type="match status" value="1"/>
</dbReference>
<dbReference type="FunFam" id="3.40.390.10:FF:000022">
    <property type="entry name" value="Matrix metalloproteinase 1, isoform C"/>
    <property type="match status" value="1"/>
</dbReference>
<feature type="binding site" description="in inhibited form" evidence="9">
    <location>
        <position position="121"/>
    </location>
    <ligand>
        <name>Zn(2+)</name>
        <dbReference type="ChEBI" id="CHEBI:29105"/>
        <label>2</label>
        <note>catalytic</note>
    </ligand>
</feature>
<dbReference type="GO" id="GO:0031012">
    <property type="term" value="C:extracellular matrix"/>
    <property type="evidence" value="ECO:0007669"/>
    <property type="project" value="InterPro"/>
</dbReference>
<feature type="chain" id="PRO_5038012340" description="Peptidase metallopeptidase domain-containing protein" evidence="12">
    <location>
        <begin position="25"/>
        <end position="585"/>
    </location>
</feature>
<dbReference type="SUPFAM" id="SSF50923">
    <property type="entry name" value="Hemopexin-like domain"/>
    <property type="match status" value="1"/>
</dbReference>
<feature type="binding site" evidence="9">
    <location>
        <position position="237"/>
    </location>
    <ligand>
        <name>Ca(2+)</name>
        <dbReference type="ChEBI" id="CHEBI:29108"/>
        <label>3</label>
    </ligand>
</feature>
<dbReference type="SMART" id="SM00120">
    <property type="entry name" value="HX"/>
    <property type="match status" value="4"/>
</dbReference>
<evidence type="ECO:0000256" key="2">
    <source>
        <dbReference type="ARBA" id="ARBA00022670"/>
    </source>
</evidence>
<evidence type="ECO:0000313" key="14">
    <source>
        <dbReference type="EnsemblMetazoa" id="XP_038056467.1"/>
    </source>
</evidence>
<dbReference type="CDD" id="cd04278">
    <property type="entry name" value="ZnMc_MMP"/>
    <property type="match status" value="1"/>
</dbReference>
<feature type="domain" description="Peptidase metallopeptidase" evidence="13">
    <location>
        <begin position="143"/>
        <end position="303"/>
    </location>
</feature>
<dbReference type="GO" id="GO:0030198">
    <property type="term" value="P:extracellular matrix organization"/>
    <property type="evidence" value="ECO:0007669"/>
    <property type="project" value="TreeGrafter"/>
</dbReference>
<feature type="signal peptide" evidence="12">
    <location>
        <begin position="1"/>
        <end position="24"/>
    </location>
</feature>
<keyword evidence="3 8" id="KW-0479">Metal-binding</keyword>
<dbReference type="PANTHER" id="PTHR10201:SF331">
    <property type="entry name" value="MATRIX METALLOPROTEINASE-14-LIKE ISOFORM X1"/>
    <property type="match status" value="1"/>
</dbReference>
<feature type="binding site" evidence="9">
    <location>
        <position position="162"/>
    </location>
    <ligand>
        <name>Ca(2+)</name>
        <dbReference type="ChEBI" id="CHEBI:29108"/>
        <label>1</label>
    </ligand>
</feature>
<comment type="cofactor">
    <cofactor evidence="9">
        <name>Zn(2+)</name>
        <dbReference type="ChEBI" id="CHEBI:29105"/>
    </cofactor>
    <text evidence="9">Binds 2 Zn(2+) ions per subunit.</text>
</comment>
<feature type="compositionally biased region" description="Acidic residues" evidence="11">
    <location>
        <begin position="50"/>
        <end position="59"/>
    </location>
</feature>
<feature type="binding site" evidence="9">
    <location>
        <position position="240"/>
    </location>
    <ligand>
        <name>Ca(2+)</name>
        <dbReference type="ChEBI" id="CHEBI:29108"/>
        <label>3</label>
    </ligand>
</feature>
<dbReference type="GO" id="GO:0006508">
    <property type="term" value="P:proteolysis"/>
    <property type="evidence" value="ECO:0007669"/>
    <property type="project" value="UniProtKB-KW"/>
</dbReference>
<dbReference type="EnsemblMetazoa" id="XM_038200539.1">
    <property type="protein sequence ID" value="XP_038056467.1"/>
    <property type="gene ID" value="LOC119728336"/>
</dbReference>
<dbReference type="InterPro" id="IPR036365">
    <property type="entry name" value="PGBD-like_sf"/>
</dbReference>
<feature type="binding site" evidence="9">
    <location>
        <position position="401"/>
    </location>
    <ligand>
        <name>Ca(2+)</name>
        <dbReference type="ChEBI" id="CHEBI:29108"/>
        <label>5</label>
    </ligand>
</feature>
<dbReference type="PANTHER" id="PTHR10201">
    <property type="entry name" value="MATRIX METALLOPROTEINASE"/>
    <property type="match status" value="1"/>
</dbReference>
<evidence type="ECO:0000256" key="9">
    <source>
        <dbReference type="PIRSR" id="PIRSR621190-2"/>
    </source>
</evidence>
<feature type="binding site" evidence="9">
    <location>
        <position position="213"/>
    </location>
    <ligand>
        <name>Ca(2+)</name>
        <dbReference type="ChEBI" id="CHEBI:29108"/>
        <label>3</label>
    </ligand>
</feature>
<evidence type="ECO:0000256" key="11">
    <source>
        <dbReference type="SAM" id="MobiDB-lite"/>
    </source>
</evidence>
<keyword evidence="4" id="KW-0378">Hydrolase</keyword>
<feature type="region of interest" description="Disordered" evidence="11">
    <location>
        <begin position="26"/>
        <end position="59"/>
    </location>
</feature>
<keyword evidence="6" id="KW-0482">Metalloprotease</keyword>
<evidence type="ECO:0000256" key="3">
    <source>
        <dbReference type="ARBA" id="ARBA00022723"/>
    </source>
</evidence>
<evidence type="ECO:0000256" key="5">
    <source>
        <dbReference type="ARBA" id="ARBA00022833"/>
    </source>
</evidence>
<dbReference type="PRINTS" id="PR00138">
    <property type="entry name" value="MATRIXIN"/>
</dbReference>
<dbReference type="PIRSF" id="PIRSF001191">
    <property type="entry name" value="Peptidase_M10A_matrix"/>
    <property type="match status" value="1"/>
</dbReference>
<feature type="compositionally biased region" description="Pro residues" evidence="11">
    <location>
        <begin position="309"/>
        <end position="328"/>
    </location>
</feature>
<dbReference type="OrthoDB" id="406838at2759"/>
<feature type="binding site" evidence="9">
    <location>
        <position position="240"/>
    </location>
    <ligand>
        <name>Ca(2+)</name>
        <dbReference type="ChEBI" id="CHEBI:29108"/>
        <label>1</label>
    </ligand>
</feature>
<dbReference type="GO" id="GO:0030574">
    <property type="term" value="P:collagen catabolic process"/>
    <property type="evidence" value="ECO:0007669"/>
    <property type="project" value="TreeGrafter"/>
</dbReference>
<dbReference type="GO" id="GO:0004222">
    <property type="term" value="F:metalloendopeptidase activity"/>
    <property type="evidence" value="ECO:0007669"/>
    <property type="project" value="InterPro"/>
</dbReference>
<name>A0A913ZY34_PATMI</name>
<feature type="region of interest" description="Disordered" evidence="11">
    <location>
        <begin position="304"/>
        <end position="334"/>
    </location>
</feature>
<dbReference type="SMART" id="SM00235">
    <property type="entry name" value="ZnMc"/>
    <property type="match status" value="1"/>
</dbReference>
<feature type="binding site" evidence="9">
    <location>
        <position position="196"/>
    </location>
    <ligand>
        <name>Ca(2+)</name>
        <dbReference type="ChEBI" id="CHEBI:29108"/>
        <label>2</label>
    </ligand>
</feature>
<feature type="binding site" evidence="9">
    <location>
        <position position="235"/>
    </location>
    <ligand>
        <name>Zn(2+)</name>
        <dbReference type="ChEBI" id="CHEBI:29105"/>
        <label>1</label>
    </ligand>
</feature>
<dbReference type="SUPFAM" id="SSF55486">
    <property type="entry name" value="Metalloproteases ('zincins'), catalytic domain"/>
    <property type="match status" value="1"/>
</dbReference>
<keyword evidence="15" id="KW-1185">Reference proteome</keyword>
<feature type="binding site" evidence="8">
    <location>
        <position position="268"/>
    </location>
    <ligand>
        <name>Zn(2+)</name>
        <dbReference type="ChEBI" id="CHEBI:29105"/>
        <label>2</label>
        <note>catalytic</note>
    </ligand>
</feature>
<feature type="binding site" evidence="9">
    <location>
        <position position="233"/>
    </location>
    <ligand>
        <name>Ca(2+)</name>
        <dbReference type="ChEBI" id="CHEBI:29108"/>
        <label>2</label>
    </ligand>
</feature>
<feature type="binding site" evidence="9">
    <location>
        <position position="399"/>
    </location>
    <ligand>
        <name>Ca(2+)</name>
        <dbReference type="ChEBI" id="CHEBI:29108"/>
        <label>4</label>
    </ligand>
</feature>
<keyword evidence="12" id="KW-0732">Signal</keyword>
<evidence type="ECO:0000256" key="7">
    <source>
        <dbReference type="PIRSR" id="PIRSR001191-1"/>
    </source>
</evidence>
<feature type="binding site" evidence="9">
    <location>
        <position position="500"/>
    </location>
    <ligand>
        <name>Ca(2+)</name>
        <dbReference type="ChEBI" id="CHEBI:29108"/>
        <label>4</label>
    </ligand>
</feature>
<dbReference type="Pfam" id="PF00045">
    <property type="entry name" value="Hemopexin"/>
    <property type="match status" value="1"/>
</dbReference>
<dbReference type="InterPro" id="IPR024079">
    <property type="entry name" value="MetalloPept_cat_dom_sf"/>
</dbReference>
<comment type="cofactor">
    <cofactor evidence="9">
        <name>Ca(2+)</name>
        <dbReference type="ChEBI" id="CHEBI:29108"/>
    </cofactor>
    <text evidence="9">Can bind about 5 Ca(2+) ions per subunit.</text>
</comment>
<dbReference type="InterPro" id="IPR018487">
    <property type="entry name" value="Hemopexin-like_repeat"/>
</dbReference>
<dbReference type="Pfam" id="PF01471">
    <property type="entry name" value="PG_binding_1"/>
    <property type="match status" value="1"/>
</dbReference>
<dbReference type="Gene3D" id="3.40.390.10">
    <property type="entry name" value="Collagenase (Catalytic Domain)"/>
    <property type="match status" value="1"/>
</dbReference>
<feature type="binding site" evidence="9">
    <location>
        <position position="221"/>
    </location>
    <ligand>
        <name>Zn(2+)</name>
        <dbReference type="ChEBI" id="CHEBI:29105"/>
        <label>1</label>
    </ligand>
</feature>
<dbReference type="InterPro" id="IPR021190">
    <property type="entry name" value="Pept_M10A"/>
</dbReference>
<feature type="binding site" evidence="9">
    <location>
        <position position="214"/>
    </location>
    <ligand>
        <name>Ca(2+)</name>
        <dbReference type="ChEBI" id="CHEBI:29108"/>
        <label>3</label>
    </ligand>
</feature>
<dbReference type="Proteomes" id="UP000887568">
    <property type="component" value="Unplaced"/>
</dbReference>
<dbReference type="InterPro" id="IPR001818">
    <property type="entry name" value="Pept_M10_metallopeptidase"/>
</dbReference>
<dbReference type="GO" id="GO:0008270">
    <property type="term" value="F:zinc ion binding"/>
    <property type="evidence" value="ECO:0007669"/>
    <property type="project" value="InterPro"/>
</dbReference>
<dbReference type="InterPro" id="IPR036375">
    <property type="entry name" value="Hemopexin-like_dom_sf"/>
</dbReference>
<accession>A0A913ZY34</accession>
<evidence type="ECO:0000259" key="13">
    <source>
        <dbReference type="SMART" id="SM00235"/>
    </source>
</evidence>
<comment type="similarity">
    <text evidence="1">Belongs to the peptidase M10A family.</text>
</comment>
<feature type="binding site" evidence="8">
    <location>
        <position position="262"/>
    </location>
    <ligand>
        <name>Zn(2+)</name>
        <dbReference type="ChEBI" id="CHEBI:29105"/>
        <label>2</label>
        <note>catalytic</note>
    </ligand>
</feature>
<dbReference type="OMA" id="MFNNETI"/>
<evidence type="ECO:0000256" key="10">
    <source>
        <dbReference type="PROSITE-ProRule" id="PRU01011"/>
    </source>
</evidence>
<dbReference type="SUPFAM" id="SSF47090">
    <property type="entry name" value="PGBD-like"/>
    <property type="match status" value="1"/>
</dbReference>
<dbReference type="RefSeq" id="XP_038056467.1">
    <property type="nucleotide sequence ID" value="XM_038200539.1"/>
</dbReference>
<dbReference type="InterPro" id="IPR006026">
    <property type="entry name" value="Peptidase_Metallo"/>
</dbReference>
<sequence length="585" mass="65314">MAELDFRLLLVLLLGCTLCLSVTADVESEETGPANPQVAGGDGGSKDEGANDDDVTDPGEIEEANKYLSQYGYYDDDDNRPTQRSGSNVERAIALLQYKAHIPVTGRLNRETIAMMRQPRCGNKDFNGPSDRLRRRRRRYSLSGNSWSKKDLTYKFINYTPDLGQRTTRAEIVRAFNLWSRAANINFREVRQGRADIDLRFAYGSHGDGYEFDGRGGVLAHAFFPGPQAISGDAHFDEIERFTSNSRDGTNLFMVAAHELGHSLGLGHSDVENSMMAPIYQGYRHGIQLHRDDIMAIQRLYGRRRGAPPTTPTRPPSGPVVPQPPNRPSVPTTPTCNIRVSALLSTSANDLLAFSNNQYWRIAYDGQSYSVARGYPQQFSNRFKAFSGGSRRTPLTAVDAAYKRTDGSLRFFKGTEFFDFSAGGSLLQQGNIISLFRRRQRQRAPSSIDAAVLVPNANNMVYLFKGTQYWRLNDEDSRVDPGYPQPLTKWSPELATGRIDGAFFATDSVFFISGNNYRRFMWDGYSLEPGSFQFDRKFFGCGRLQDGSIYNSAGNGQASSRTIRNWALVPGMLAVSIAARHLILH</sequence>
<dbReference type="AlphaFoldDB" id="A0A913ZY34"/>
<evidence type="ECO:0000256" key="12">
    <source>
        <dbReference type="SAM" id="SignalP"/>
    </source>
</evidence>
<evidence type="ECO:0000256" key="4">
    <source>
        <dbReference type="ARBA" id="ARBA00022801"/>
    </source>
</evidence>
<protein>
    <recommendedName>
        <fullName evidence="13">Peptidase metallopeptidase domain-containing protein</fullName>
    </recommendedName>
</protein>
<keyword evidence="2" id="KW-0645">Protease</keyword>
<feature type="binding site" evidence="8">
    <location>
        <position position="258"/>
    </location>
    <ligand>
        <name>Zn(2+)</name>
        <dbReference type="ChEBI" id="CHEBI:29105"/>
        <label>2</label>
        <note>catalytic</note>
    </ligand>
</feature>
<proteinExistence type="inferred from homology"/>
<dbReference type="PROSITE" id="PS51642">
    <property type="entry name" value="HEMOPEXIN_2"/>
    <property type="match status" value="1"/>
</dbReference>
<dbReference type="InterPro" id="IPR033739">
    <property type="entry name" value="M10A_MMP"/>
</dbReference>